<dbReference type="PROSITE" id="PS50026">
    <property type="entry name" value="EGF_3"/>
    <property type="match status" value="5"/>
</dbReference>
<evidence type="ECO:0000259" key="13">
    <source>
        <dbReference type="PROSITE" id="PS50026"/>
    </source>
</evidence>
<accession>A0A5S6QTN6</accession>
<keyword evidence="12" id="KW-0472">Membrane</keyword>
<dbReference type="GO" id="GO:0005509">
    <property type="term" value="F:calcium ion binding"/>
    <property type="evidence" value="ECO:0007669"/>
    <property type="project" value="InterPro"/>
</dbReference>
<dbReference type="SMART" id="SM00181">
    <property type="entry name" value="EGF"/>
    <property type="match status" value="5"/>
</dbReference>
<dbReference type="GO" id="GO:0045197">
    <property type="term" value="P:establishment or maintenance of epithelial cell apical/basal polarity"/>
    <property type="evidence" value="ECO:0007669"/>
    <property type="project" value="TreeGrafter"/>
</dbReference>
<organism evidence="14 15">
    <name type="scientific">Trichuris muris</name>
    <name type="common">Mouse whipworm</name>
    <dbReference type="NCBI Taxonomy" id="70415"/>
    <lineage>
        <taxon>Eukaryota</taxon>
        <taxon>Metazoa</taxon>
        <taxon>Ecdysozoa</taxon>
        <taxon>Nematoda</taxon>
        <taxon>Enoplea</taxon>
        <taxon>Dorylaimia</taxon>
        <taxon>Trichinellida</taxon>
        <taxon>Trichuridae</taxon>
        <taxon>Trichuris</taxon>
    </lineage>
</organism>
<keyword evidence="10" id="KW-0325">Glycoprotein</keyword>
<dbReference type="FunFam" id="2.10.25.10:FF:000012">
    <property type="entry name" value="Delta-like protein"/>
    <property type="match status" value="2"/>
</dbReference>
<keyword evidence="8" id="KW-0106">Calcium</keyword>
<dbReference type="PANTHER" id="PTHR24049:SF22">
    <property type="entry name" value="DROSOPHILA CRUMBS HOMOLOG"/>
    <property type="match status" value="1"/>
</dbReference>
<keyword evidence="6" id="KW-0732">Signal</keyword>
<sequence length="402" mass="45208">MGEKMCDQSMPYGRMHDFWFESNGDSSVEARWVKTLKAERRFLRGVRMVNAVMNQKGQTLLDLKFSNGTPFIMPFKKTSGWDKDHLTYAKHFATNPGRHICSTVSFDHEGKLAKLESFPCNDIAAKVDATLCESKGTDGSTCTSIIDAKCECVEGYSGDFCQDDGDNCLAGPCKNYAVCEDYYRGYECICRPGYTGSHCEIDIDECASDPCENGGTCRQFEDYYNCTCPENFRGQHCDAAVGKCDKVKCENGGTCEEVESYYICKCPFGYHGKHCEKATNMCIKKPCKNGGQCEGTADTFICKCKPDFTGRLCQTKMEDEDGTGSVFVTVAITVTTLLFVVGIIYFLITFIKSMHKESKHSISLISTGTKSKTGRIFFSRRRRPFTTWSPRISRKPNRRRRF</sequence>
<keyword evidence="12" id="KW-0812">Transmembrane</keyword>
<feature type="domain" description="EGF-like" evidence="13">
    <location>
        <begin position="164"/>
        <end position="200"/>
    </location>
</feature>
<dbReference type="FunFam" id="2.10.25.10:FF:000425">
    <property type="entry name" value="Eyes shut homolog"/>
    <property type="match status" value="1"/>
</dbReference>
<dbReference type="PROSITE" id="PS00010">
    <property type="entry name" value="ASX_HYDROXYL"/>
    <property type="match status" value="1"/>
</dbReference>
<feature type="disulfide bond" evidence="11">
    <location>
        <begin position="228"/>
        <end position="237"/>
    </location>
</feature>
<evidence type="ECO:0000256" key="10">
    <source>
        <dbReference type="ARBA" id="ARBA00023180"/>
    </source>
</evidence>
<protein>
    <submittedName>
        <fullName evidence="15">EGF-like domain-containing protein</fullName>
    </submittedName>
</protein>
<dbReference type="Proteomes" id="UP000046395">
    <property type="component" value="Unassembled WGS sequence"/>
</dbReference>
<evidence type="ECO:0000256" key="9">
    <source>
        <dbReference type="ARBA" id="ARBA00023157"/>
    </source>
</evidence>
<keyword evidence="9 11" id="KW-1015">Disulfide bond</keyword>
<keyword evidence="4" id="KW-0964">Secreted</keyword>
<evidence type="ECO:0000256" key="2">
    <source>
        <dbReference type="ARBA" id="ARBA00004613"/>
    </source>
</evidence>
<evidence type="ECO:0000256" key="12">
    <source>
        <dbReference type="SAM" id="Phobius"/>
    </source>
</evidence>
<feature type="domain" description="EGF-like" evidence="13">
    <location>
        <begin position="202"/>
        <end position="238"/>
    </location>
</feature>
<proteinExistence type="predicted"/>
<dbReference type="GO" id="GO:0045597">
    <property type="term" value="P:positive regulation of cell differentiation"/>
    <property type="evidence" value="ECO:0007669"/>
    <property type="project" value="UniProtKB-ARBA"/>
</dbReference>
<feature type="disulfide bond" evidence="11">
    <location>
        <begin position="190"/>
        <end position="199"/>
    </location>
</feature>
<comment type="subcellular location">
    <subcellularLocation>
        <location evidence="1">Cytoplasm</location>
    </subcellularLocation>
    <subcellularLocation>
        <location evidence="2">Secreted</location>
    </subcellularLocation>
</comment>
<feature type="domain" description="EGF-like" evidence="13">
    <location>
        <begin position="128"/>
        <end position="162"/>
    </location>
</feature>
<dbReference type="CDD" id="cd00054">
    <property type="entry name" value="EGF_CA"/>
    <property type="match status" value="4"/>
</dbReference>
<dbReference type="WBParaSite" id="TMUE_2000010575.1">
    <property type="protein sequence ID" value="TMUE_2000010575.1"/>
    <property type="gene ID" value="WBGene00301026"/>
</dbReference>
<dbReference type="InterPro" id="IPR000742">
    <property type="entry name" value="EGF"/>
</dbReference>
<dbReference type="PANTHER" id="PTHR24049">
    <property type="entry name" value="CRUMBS FAMILY MEMBER"/>
    <property type="match status" value="1"/>
</dbReference>
<dbReference type="Pfam" id="PF12661">
    <property type="entry name" value="hEGF"/>
    <property type="match status" value="1"/>
</dbReference>
<feature type="transmembrane region" description="Helical" evidence="12">
    <location>
        <begin position="326"/>
        <end position="351"/>
    </location>
</feature>
<dbReference type="Gene3D" id="2.10.25.10">
    <property type="entry name" value="Laminin"/>
    <property type="match status" value="4"/>
</dbReference>
<feature type="disulfide bond" evidence="11">
    <location>
        <begin position="132"/>
        <end position="142"/>
    </location>
</feature>
<dbReference type="InterPro" id="IPR013032">
    <property type="entry name" value="EGF-like_CS"/>
</dbReference>
<evidence type="ECO:0000313" key="15">
    <source>
        <dbReference type="WBParaSite" id="TMUE_2000010575.1"/>
    </source>
</evidence>
<dbReference type="STRING" id="70415.A0A5S6QTN6"/>
<feature type="domain" description="EGF-like" evidence="13">
    <location>
        <begin position="278"/>
        <end position="314"/>
    </location>
</feature>
<evidence type="ECO:0000256" key="4">
    <source>
        <dbReference type="ARBA" id="ARBA00022525"/>
    </source>
</evidence>
<dbReference type="SMART" id="SM00179">
    <property type="entry name" value="EGF_CA"/>
    <property type="match status" value="4"/>
</dbReference>
<feature type="disulfide bond" evidence="11">
    <location>
        <begin position="152"/>
        <end position="161"/>
    </location>
</feature>
<name>A0A5S6QTN6_TRIMR</name>
<dbReference type="GO" id="GO:0032991">
    <property type="term" value="C:protein-containing complex"/>
    <property type="evidence" value="ECO:0007669"/>
    <property type="project" value="TreeGrafter"/>
</dbReference>
<keyword evidence="3" id="KW-0963">Cytoplasm</keyword>
<evidence type="ECO:0000256" key="1">
    <source>
        <dbReference type="ARBA" id="ARBA00004496"/>
    </source>
</evidence>
<evidence type="ECO:0000256" key="5">
    <source>
        <dbReference type="ARBA" id="ARBA00022536"/>
    </source>
</evidence>
<dbReference type="SUPFAM" id="SSF57196">
    <property type="entry name" value="EGF/Laminin"/>
    <property type="match status" value="4"/>
</dbReference>
<dbReference type="AlphaFoldDB" id="A0A5S6QTN6"/>
<dbReference type="InterPro" id="IPR000152">
    <property type="entry name" value="EGF-type_Asp/Asn_hydroxyl_site"/>
</dbReference>
<dbReference type="GO" id="GO:0005737">
    <property type="term" value="C:cytoplasm"/>
    <property type="evidence" value="ECO:0007669"/>
    <property type="project" value="UniProtKB-SubCell"/>
</dbReference>
<keyword evidence="12" id="KW-1133">Transmembrane helix</keyword>
<dbReference type="FunFam" id="2.10.25.10:FF:000255">
    <property type="entry name" value="Sushi, nidogen and EGF-like domains 1"/>
    <property type="match status" value="1"/>
</dbReference>
<evidence type="ECO:0000256" key="8">
    <source>
        <dbReference type="ARBA" id="ARBA00022837"/>
    </source>
</evidence>
<dbReference type="GO" id="GO:0005576">
    <property type="term" value="C:extracellular region"/>
    <property type="evidence" value="ECO:0007669"/>
    <property type="project" value="UniProtKB-SubCell"/>
</dbReference>
<reference evidence="15" key="1">
    <citation type="submission" date="2019-12" db="UniProtKB">
        <authorList>
            <consortium name="WormBaseParasite"/>
        </authorList>
    </citation>
    <scope>IDENTIFICATION</scope>
</reference>
<dbReference type="GO" id="GO:0005886">
    <property type="term" value="C:plasma membrane"/>
    <property type="evidence" value="ECO:0007669"/>
    <property type="project" value="TreeGrafter"/>
</dbReference>
<evidence type="ECO:0000256" key="6">
    <source>
        <dbReference type="ARBA" id="ARBA00022729"/>
    </source>
</evidence>
<dbReference type="PRINTS" id="PR00010">
    <property type="entry name" value="EGFBLOOD"/>
</dbReference>
<dbReference type="GO" id="GO:0007157">
    <property type="term" value="P:heterophilic cell-cell adhesion via plasma membrane cell adhesion molecules"/>
    <property type="evidence" value="ECO:0007669"/>
    <property type="project" value="TreeGrafter"/>
</dbReference>
<comment type="caution">
    <text evidence="11">Lacks conserved residue(s) required for the propagation of feature annotation.</text>
</comment>
<dbReference type="InterPro" id="IPR001881">
    <property type="entry name" value="EGF-like_Ca-bd_dom"/>
</dbReference>
<feature type="disulfide bond" evidence="11">
    <location>
        <begin position="266"/>
        <end position="275"/>
    </location>
</feature>
<dbReference type="PROSITE" id="PS01186">
    <property type="entry name" value="EGF_2"/>
    <property type="match status" value="3"/>
</dbReference>
<dbReference type="PROSITE" id="PS00022">
    <property type="entry name" value="EGF_1"/>
    <property type="match status" value="5"/>
</dbReference>
<evidence type="ECO:0000256" key="11">
    <source>
        <dbReference type="PROSITE-ProRule" id="PRU00076"/>
    </source>
</evidence>
<feature type="disulfide bond" evidence="11">
    <location>
        <begin position="304"/>
        <end position="313"/>
    </location>
</feature>
<dbReference type="Pfam" id="PF00008">
    <property type="entry name" value="EGF"/>
    <property type="match status" value="3"/>
</dbReference>
<keyword evidence="7" id="KW-0677">Repeat</keyword>
<feature type="domain" description="EGF-like" evidence="13">
    <location>
        <begin position="240"/>
        <end position="276"/>
    </location>
</feature>
<evidence type="ECO:0000256" key="3">
    <source>
        <dbReference type="ARBA" id="ARBA00022490"/>
    </source>
</evidence>
<keyword evidence="5 11" id="KW-0245">EGF-like domain</keyword>
<dbReference type="InterPro" id="IPR051022">
    <property type="entry name" value="Notch_Cell-Fate_Det"/>
</dbReference>
<evidence type="ECO:0000313" key="14">
    <source>
        <dbReference type="Proteomes" id="UP000046395"/>
    </source>
</evidence>
<keyword evidence="14" id="KW-1185">Reference proteome</keyword>
<evidence type="ECO:0000256" key="7">
    <source>
        <dbReference type="ARBA" id="ARBA00022737"/>
    </source>
</evidence>